<dbReference type="GO" id="GO:1904356">
    <property type="term" value="P:regulation of telomere maintenance via telomere lengthening"/>
    <property type="evidence" value="ECO:0007669"/>
    <property type="project" value="TreeGrafter"/>
</dbReference>
<reference evidence="4 5" key="1">
    <citation type="journal article" date="2021" name="G3 (Bethesda)">
        <title>Improved contiguity of the threespine stickleback genome using long-read sequencing.</title>
        <authorList>
            <person name="Nath S."/>
            <person name="Shaw D.E."/>
            <person name="White M.A."/>
        </authorList>
    </citation>
    <scope>NUCLEOTIDE SEQUENCE [LARGE SCALE GENOMIC DNA]</scope>
    <source>
        <strain evidence="4 5">Lake Benthic</strain>
    </source>
</reference>
<dbReference type="GO" id="GO:0042162">
    <property type="term" value="F:telomeric DNA binding"/>
    <property type="evidence" value="ECO:0007669"/>
    <property type="project" value="TreeGrafter"/>
</dbReference>
<dbReference type="CDD" id="cd11657">
    <property type="entry name" value="TIN2_N"/>
    <property type="match status" value="1"/>
</dbReference>
<feature type="compositionally biased region" description="Polar residues" evidence="1">
    <location>
        <begin position="384"/>
        <end position="397"/>
    </location>
</feature>
<feature type="transmembrane region" description="Helical" evidence="2">
    <location>
        <begin position="500"/>
        <end position="521"/>
    </location>
</feature>
<evidence type="ECO:0000313" key="4">
    <source>
        <dbReference type="Ensembl" id="ENSGACP00000063447.1"/>
    </source>
</evidence>
<dbReference type="Proteomes" id="UP000007635">
    <property type="component" value="Chromosome VII"/>
</dbReference>
<dbReference type="GeneTree" id="ENSGT00400000022326"/>
<feature type="compositionally biased region" description="Basic and acidic residues" evidence="1">
    <location>
        <begin position="323"/>
        <end position="357"/>
    </location>
</feature>
<dbReference type="InterPro" id="IPR039098">
    <property type="entry name" value="TINF2"/>
</dbReference>
<dbReference type="InterPro" id="IPR029400">
    <property type="entry name" value="TINF2_N"/>
</dbReference>
<evidence type="ECO:0000256" key="1">
    <source>
        <dbReference type="SAM" id="MobiDB-lite"/>
    </source>
</evidence>
<accession>A0AAQ4RLA1</accession>
<name>A0AAQ4RLA1_GASAC</name>
<dbReference type="AlphaFoldDB" id="A0AAQ4RLA1"/>
<protein>
    <submittedName>
        <fullName evidence="4">TERF1 (TRF1)-interacting nuclear factor 2</fullName>
    </submittedName>
</protein>
<evidence type="ECO:0000313" key="5">
    <source>
        <dbReference type="Proteomes" id="UP000007635"/>
    </source>
</evidence>
<feature type="compositionally biased region" description="Low complexity" evidence="1">
    <location>
        <begin position="369"/>
        <end position="383"/>
    </location>
</feature>
<keyword evidence="2" id="KW-0472">Membrane</keyword>
<keyword evidence="2" id="KW-1133">Transmembrane helix</keyword>
<dbReference type="Pfam" id="PF14973">
    <property type="entry name" value="TINF2_N"/>
    <property type="match status" value="1"/>
</dbReference>
<dbReference type="PANTHER" id="PTHR15512">
    <property type="entry name" value="TERF1-INTERACTING NUCLEAR FACTOR 2"/>
    <property type="match status" value="1"/>
</dbReference>
<dbReference type="GO" id="GO:0070187">
    <property type="term" value="C:shelterin complex"/>
    <property type="evidence" value="ECO:0007669"/>
    <property type="project" value="InterPro"/>
</dbReference>
<feature type="transmembrane region" description="Helical" evidence="2">
    <location>
        <begin position="20"/>
        <end position="41"/>
    </location>
</feature>
<dbReference type="GO" id="GO:0016233">
    <property type="term" value="P:telomere capping"/>
    <property type="evidence" value="ECO:0007669"/>
    <property type="project" value="InterPro"/>
</dbReference>
<feature type="transmembrane region" description="Helical" evidence="2">
    <location>
        <begin position="527"/>
        <end position="548"/>
    </location>
</feature>
<organism evidence="4 5">
    <name type="scientific">Gasterosteus aculeatus aculeatus</name>
    <name type="common">three-spined stickleback</name>
    <dbReference type="NCBI Taxonomy" id="481459"/>
    <lineage>
        <taxon>Eukaryota</taxon>
        <taxon>Metazoa</taxon>
        <taxon>Chordata</taxon>
        <taxon>Craniata</taxon>
        <taxon>Vertebrata</taxon>
        <taxon>Euteleostomi</taxon>
        <taxon>Actinopterygii</taxon>
        <taxon>Neopterygii</taxon>
        <taxon>Teleostei</taxon>
        <taxon>Neoteleostei</taxon>
        <taxon>Acanthomorphata</taxon>
        <taxon>Eupercaria</taxon>
        <taxon>Perciformes</taxon>
        <taxon>Cottioidei</taxon>
        <taxon>Gasterosteales</taxon>
        <taxon>Gasterosteidae</taxon>
        <taxon>Gasterosteus</taxon>
    </lineage>
</organism>
<keyword evidence="5" id="KW-1185">Reference proteome</keyword>
<feature type="region of interest" description="Disordered" evidence="1">
    <location>
        <begin position="248"/>
        <end position="283"/>
    </location>
</feature>
<keyword evidence="2" id="KW-0812">Transmembrane</keyword>
<reference evidence="4" key="3">
    <citation type="submission" date="2025-09" db="UniProtKB">
        <authorList>
            <consortium name="Ensembl"/>
        </authorList>
    </citation>
    <scope>IDENTIFICATION</scope>
</reference>
<dbReference type="PANTHER" id="PTHR15512:SF0">
    <property type="entry name" value="TERF1-INTERACTING NUCLEAR FACTOR 2"/>
    <property type="match status" value="1"/>
</dbReference>
<feature type="compositionally biased region" description="Acidic residues" evidence="1">
    <location>
        <begin position="359"/>
        <end position="368"/>
    </location>
</feature>
<reference evidence="4" key="2">
    <citation type="submission" date="2025-08" db="UniProtKB">
        <authorList>
            <consortium name="Ensembl"/>
        </authorList>
    </citation>
    <scope>IDENTIFICATION</scope>
</reference>
<feature type="region of interest" description="Disordered" evidence="1">
    <location>
        <begin position="306"/>
        <end position="406"/>
    </location>
</feature>
<sequence>MFVLRLRWVSVERCHWVSDVYFIFVLPQMAAFPFAALTLLAPPVRPGCRRPSGKWMKKRTVMQYEVVEESRDLPPARPSQDLLTVRHQAKLALGLRERVSLRCDSYTPPPPSPPYSVPSCYCPFRDKRDVKVRKTVESFNLLVDILLKDPTERQRFYEEDFPLDYGPKFDQELEKLLWEFLIRLDQLLPVPSLAQTVSWLSEAPAVLEECARAATQPQLLRVLLQHQTCLGHLEAAASLPPNMGDSILASLSLPPSGRIPSNPSTGAKTSRADQSNSTQRADKTAFITPVIGLISNEDVPAMVRKTDATNEHPHPKKNLKYTGVKERQTKDGEERVEAGERHLKTASEGGIKRKQPDQGESESEEVEEVVCISSSGEESVSMSLRNVASTTEPSRSGGSRGAVESERRALEGCLTRLGVRRLHLPDDPFLCSVFVTCLKSQPRVEVDKMTLAGDSSYAKTPTPRRRSPAKAAVQSHSRPLDPQLEDKDKRLPKPAKLREAFLTLFSIFFTASCPCVVLCFVKKTTFFFLFFLTVVSFVCSATSGLVVCSDDYVADSEDEATKNFKSRLFVKRYHKTKHGTYVPTLREFWKPGTTQRDLKSTGGR</sequence>
<feature type="region of interest" description="Disordered" evidence="1">
    <location>
        <begin position="454"/>
        <end position="489"/>
    </location>
</feature>
<feature type="compositionally biased region" description="Polar residues" evidence="1">
    <location>
        <begin position="259"/>
        <end position="279"/>
    </location>
</feature>
<dbReference type="Ensembl" id="ENSGACT00000059908.1">
    <property type="protein sequence ID" value="ENSGACP00000063447.1"/>
    <property type="gene ID" value="ENSGACG00000023422.1"/>
</dbReference>
<evidence type="ECO:0000259" key="3">
    <source>
        <dbReference type="Pfam" id="PF14973"/>
    </source>
</evidence>
<evidence type="ECO:0000256" key="2">
    <source>
        <dbReference type="SAM" id="Phobius"/>
    </source>
</evidence>
<feature type="domain" description="TERF1-interacting nuclear factor 2 N-terminal" evidence="3">
    <location>
        <begin position="56"/>
        <end position="195"/>
    </location>
</feature>
<proteinExistence type="predicted"/>